<dbReference type="EMBL" id="ASXJ01000123">
    <property type="protein sequence ID" value="ERM01879.1"/>
    <property type="molecule type" value="Genomic_DNA"/>
</dbReference>
<evidence type="ECO:0000313" key="1">
    <source>
        <dbReference type="EMBL" id="ERM01879.1"/>
    </source>
</evidence>
<proteinExistence type="predicted"/>
<dbReference type="AlphaFoldDB" id="U4VB59"/>
<gene>
    <name evidence="1" type="ORF">Q644_19345</name>
</gene>
<sequence length="62" mass="6790">MQAEITYPMQAVFAKHQTETARIGRAVSALQRSGGEDRPGVRGGGCARFALPPFFRLLPEML</sequence>
<organism evidence="1 2">
    <name type="scientific">Brucella intermedia 229E</name>
    <dbReference type="NCBI Taxonomy" id="1337887"/>
    <lineage>
        <taxon>Bacteria</taxon>
        <taxon>Pseudomonadati</taxon>
        <taxon>Pseudomonadota</taxon>
        <taxon>Alphaproteobacteria</taxon>
        <taxon>Hyphomicrobiales</taxon>
        <taxon>Brucellaceae</taxon>
        <taxon>Brucella/Ochrobactrum group</taxon>
        <taxon>Brucella</taxon>
    </lineage>
</organism>
<accession>U4VB59</accession>
<name>U4VB59_9HYPH</name>
<comment type="caution">
    <text evidence="1">The sequence shown here is derived from an EMBL/GenBank/DDBJ whole genome shotgun (WGS) entry which is preliminary data.</text>
</comment>
<evidence type="ECO:0000313" key="2">
    <source>
        <dbReference type="Proteomes" id="UP000016842"/>
    </source>
</evidence>
<reference evidence="1 2" key="1">
    <citation type="journal article" date="2014" name="FEMS Microbiol. Lett.">
        <title>Genome sequencing analysis reveals virulence-related gene content of Ochrobactrum intermedium strain 229E, a urease-positive strain isolated from the human gastric niche.</title>
        <authorList>
            <person name="Kulkarni G.J."/>
            <person name="Shetty S."/>
            <person name="Dharne M.S."/>
            <person name="Shouche Y.S."/>
        </authorList>
    </citation>
    <scope>NUCLEOTIDE SEQUENCE [LARGE SCALE GENOMIC DNA]</scope>
    <source>
        <strain evidence="1 2">229E</strain>
    </source>
</reference>
<protein>
    <submittedName>
        <fullName evidence="1">Uncharacterized protein</fullName>
    </submittedName>
</protein>
<dbReference type="Proteomes" id="UP000016842">
    <property type="component" value="Unassembled WGS sequence"/>
</dbReference>